<keyword evidence="3" id="KW-1185">Reference proteome</keyword>
<accession>F6TJI3</accession>
<dbReference type="SMART" id="SM00295">
    <property type="entry name" value="B41"/>
    <property type="match status" value="1"/>
</dbReference>
<dbReference type="OMA" id="EFNFLKH"/>
<reference evidence="3" key="1">
    <citation type="journal article" date="2002" name="Science">
        <title>The draft genome of Ciona intestinalis: insights into chordate and vertebrate origins.</title>
        <authorList>
            <person name="Dehal P."/>
            <person name="Satou Y."/>
            <person name="Campbell R.K."/>
            <person name="Chapman J."/>
            <person name="Degnan B."/>
            <person name="De Tomaso A."/>
            <person name="Davidson B."/>
            <person name="Di Gregorio A."/>
            <person name="Gelpke M."/>
            <person name="Goodstein D.M."/>
            <person name="Harafuji N."/>
            <person name="Hastings K.E."/>
            <person name="Ho I."/>
            <person name="Hotta K."/>
            <person name="Huang W."/>
            <person name="Kawashima T."/>
            <person name="Lemaire P."/>
            <person name="Martinez D."/>
            <person name="Meinertzhagen I.A."/>
            <person name="Necula S."/>
            <person name="Nonaka M."/>
            <person name="Putnam N."/>
            <person name="Rash S."/>
            <person name="Saiga H."/>
            <person name="Satake M."/>
            <person name="Terry A."/>
            <person name="Yamada L."/>
            <person name="Wang H.G."/>
            <person name="Awazu S."/>
            <person name="Azumi K."/>
            <person name="Boore J."/>
            <person name="Branno M."/>
            <person name="Chin-Bow S."/>
            <person name="DeSantis R."/>
            <person name="Doyle S."/>
            <person name="Francino P."/>
            <person name="Keys D.N."/>
            <person name="Haga S."/>
            <person name="Hayashi H."/>
            <person name="Hino K."/>
            <person name="Imai K.S."/>
            <person name="Inaba K."/>
            <person name="Kano S."/>
            <person name="Kobayashi K."/>
            <person name="Kobayashi M."/>
            <person name="Lee B.I."/>
            <person name="Makabe K.W."/>
            <person name="Manohar C."/>
            <person name="Matassi G."/>
            <person name="Medina M."/>
            <person name="Mochizuki Y."/>
            <person name="Mount S."/>
            <person name="Morishita T."/>
            <person name="Miura S."/>
            <person name="Nakayama A."/>
            <person name="Nishizaka S."/>
            <person name="Nomoto H."/>
            <person name="Ohta F."/>
            <person name="Oishi K."/>
            <person name="Rigoutsos I."/>
            <person name="Sano M."/>
            <person name="Sasaki A."/>
            <person name="Sasakura Y."/>
            <person name="Shoguchi E."/>
            <person name="Shin-i T."/>
            <person name="Spagnuolo A."/>
            <person name="Stainier D."/>
            <person name="Suzuki M.M."/>
            <person name="Tassy O."/>
            <person name="Takatori N."/>
            <person name="Tokuoka M."/>
            <person name="Yagi K."/>
            <person name="Yoshizaki F."/>
            <person name="Wada S."/>
            <person name="Zhang C."/>
            <person name="Hyatt P.D."/>
            <person name="Larimer F."/>
            <person name="Detter C."/>
            <person name="Doggett N."/>
            <person name="Glavina T."/>
            <person name="Hawkins T."/>
            <person name="Richardson P."/>
            <person name="Lucas S."/>
            <person name="Kohara Y."/>
            <person name="Levine M."/>
            <person name="Satoh N."/>
            <person name="Rokhsar D.S."/>
        </authorList>
    </citation>
    <scope>NUCLEOTIDE SEQUENCE [LARGE SCALE GENOMIC DNA]</scope>
</reference>
<dbReference type="SUPFAM" id="SSF47031">
    <property type="entry name" value="Second domain of FERM"/>
    <property type="match status" value="1"/>
</dbReference>
<dbReference type="PANTHER" id="PTHR23280:SF21">
    <property type="entry name" value="PROTEIN 4.1 HOMOLOG"/>
    <property type="match status" value="1"/>
</dbReference>
<dbReference type="GeneTree" id="ENSGT00940000167098"/>
<dbReference type="InterPro" id="IPR018979">
    <property type="entry name" value="FERM_N"/>
</dbReference>
<dbReference type="AlphaFoldDB" id="F6TJI3"/>
<dbReference type="InterPro" id="IPR029071">
    <property type="entry name" value="Ubiquitin-like_domsf"/>
</dbReference>
<dbReference type="InterPro" id="IPR000299">
    <property type="entry name" value="FERM_domain"/>
</dbReference>
<dbReference type="InterPro" id="IPR018980">
    <property type="entry name" value="FERM_PH-like_C"/>
</dbReference>
<reference evidence="2" key="3">
    <citation type="submission" date="2025-09" db="UniProtKB">
        <authorList>
            <consortium name="Ensembl"/>
        </authorList>
    </citation>
    <scope>IDENTIFICATION</scope>
</reference>
<proteinExistence type="predicted"/>
<evidence type="ECO:0000313" key="3">
    <source>
        <dbReference type="Proteomes" id="UP000008144"/>
    </source>
</evidence>
<dbReference type="PANTHER" id="PTHR23280">
    <property type="entry name" value="4.1 G PROTEIN"/>
    <property type="match status" value="1"/>
</dbReference>
<evidence type="ECO:0000259" key="1">
    <source>
        <dbReference type="PROSITE" id="PS50057"/>
    </source>
</evidence>
<protein>
    <recommendedName>
        <fullName evidence="1">FERM domain-containing protein</fullName>
    </recommendedName>
</protein>
<dbReference type="InterPro" id="IPR014352">
    <property type="entry name" value="FERM/acyl-CoA-bd_prot_sf"/>
</dbReference>
<dbReference type="InterPro" id="IPR011993">
    <property type="entry name" value="PH-like_dom_sf"/>
</dbReference>
<dbReference type="Gene3D" id="1.20.80.10">
    <property type="match status" value="1"/>
</dbReference>
<dbReference type="SUPFAM" id="SSF50729">
    <property type="entry name" value="PH domain-like"/>
    <property type="match status" value="1"/>
</dbReference>
<dbReference type="InterPro" id="IPR019749">
    <property type="entry name" value="Band_41_domain"/>
</dbReference>
<dbReference type="FunFam" id="1.20.80.10:FF:000031">
    <property type="entry name" value="FERM domain (Protein4.1-ezrin-radixin-moesin) family"/>
    <property type="match status" value="1"/>
</dbReference>
<organism evidence="2 3">
    <name type="scientific">Ciona intestinalis</name>
    <name type="common">Transparent sea squirt</name>
    <name type="synonym">Ascidia intestinalis</name>
    <dbReference type="NCBI Taxonomy" id="7719"/>
    <lineage>
        <taxon>Eukaryota</taxon>
        <taxon>Metazoa</taxon>
        <taxon>Chordata</taxon>
        <taxon>Tunicata</taxon>
        <taxon>Ascidiacea</taxon>
        <taxon>Phlebobranchia</taxon>
        <taxon>Cionidae</taxon>
        <taxon>Ciona</taxon>
    </lineage>
</organism>
<name>F6TJI3_CIOIN</name>
<dbReference type="PRINTS" id="PR00661">
    <property type="entry name" value="ERMFAMILY"/>
</dbReference>
<dbReference type="Pfam" id="PF09380">
    <property type="entry name" value="FERM_C"/>
    <property type="match status" value="1"/>
</dbReference>
<dbReference type="PROSITE" id="PS00660">
    <property type="entry name" value="FERM_1"/>
    <property type="match status" value="1"/>
</dbReference>
<dbReference type="Gene3D" id="2.30.29.30">
    <property type="entry name" value="Pleckstrin-homology domain (PH domain)/Phosphotyrosine-binding domain (PTB)"/>
    <property type="match status" value="1"/>
</dbReference>
<sequence>QTKIKYIPPSPQFVTITEHSTGNDVFSNVCKYLNLIETDYFGIIRKTSDREHNWINLEKSLHKQIVKEERANLIFHFAVKFYPTDPTFLREEITKYLLCLQIRDDLTSARLPCPLDTLALLSSYWLQSEMGDYDVESDEVEECLRSLRGAKGQSMPEFDGKVLDLYKSRRGMPPSDADTQFLRLASQLPLYGVHRYQAEEESAISIGVGSVGLVEIGEKESTFHKWIQIKNINYKKNKFYLKLLPKIAGGRSILKKYHMRSSSVAKTMWLVAVDHHVFYRV</sequence>
<dbReference type="STRING" id="7719.ENSCINP00000007495"/>
<dbReference type="InParanoid" id="F6TJI3"/>
<dbReference type="InterPro" id="IPR019748">
    <property type="entry name" value="FERM_central"/>
</dbReference>
<dbReference type="InterPro" id="IPR000798">
    <property type="entry name" value="Ez/rad/moesin-like"/>
</dbReference>
<dbReference type="GO" id="GO:0008092">
    <property type="term" value="F:cytoskeletal protein binding"/>
    <property type="evidence" value="ECO:0007669"/>
    <property type="project" value="InterPro"/>
</dbReference>
<dbReference type="PRINTS" id="PR00935">
    <property type="entry name" value="BAND41"/>
</dbReference>
<dbReference type="SUPFAM" id="SSF54236">
    <property type="entry name" value="Ubiquitin-like"/>
    <property type="match status" value="1"/>
</dbReference>
<dbReference type="FunFam" id="3.10.20.90:FF:000559">
    <property type="entry name" value="Uncharacterized protein"/>
    <property type="match status" value="1"/>
</dbReference>
<dbReference type="Pfam" id="PF00373">
    <property type="entry name" value="FERM_M"/>
    <property type="match status" value="1"/>
</dbReference>
<reference evidence="2" key="2">
    <citation type="submission" date="2025-08" db="UniProtKB">
        <authorList>
            <consortium name="Ensembl"/>
        </authorList>
    </citation>
    <scope>IDENTIFICATION</scope>
</reference>
<dbReference type="HOGENOM" id="CLU_003623_1_1_1"/>
<dbReference type="Pfam" id="PF09379">
    <property type="entry name" value="FERM_N"/>
    <property type="match status" value="1"/>
</dbReference>
<evidence type="ECO:0000313" key="2">
    <source>
        <dbReference type="Ensembl" id="ENSCINP00000007495.3"/>
    </source>
</evidence>
<dbReference type="SMART" id="SM01196">
    <property type="entry name" value="FERM_C"/>
    <property type="match status" value="1"/>
</dbReference>
<dbReference type="PROSITE" id="PS50057">
    <property type="entry name" value="FERM_3"/>
    <property type="match status" value="1"/>
</dbReference>
<dbReference type="InterPro" id="IPR019747">
    <property type="entry name" value="FERM_CS"/>
</dbReference>
<dbReference type="CDD" id="cd01765">
    <property type="entry name" value="FERM_F0_F1"/>
    <property type="match status" value="1"/>
</dbReference>
<dbReference type="InterPro" id="IPR035963">
    <property type="entry name" value="FERM_2"/>
</dbReference>
<dbReference type="Ensembl" id="ENSCINT00000007495.3">
    <property type="protein sequence ID" value="ENSCINP00000007495.3"/>
    <property type="gene ID" value="ENSCING00000003646.3"/>
</dbReference>
<dbReference type="CDD" id="cd14473">
    <property type="entry name" value="FERM_B-lobe"/>
    <property type="match status" value="1"/>
</dbReference>
<dbReference type="Proteomes" id="UP000008144">
    <property type="component" value="Unassembled WGS sequence"/>
</dbReference>
<feature type="domain" description="FERM" evidence="1">
    <location>
        <begin position="1"/>
        <end position="281"/>
    </location>
</feature>
<dbReference type="Gene3D" id="3.10.20.90">
    <property type="entry name" value="Phosphatidylinositol 3-kinase Catalytic Subunit, Chain A, domain 1"/>
    <property type="match status" value="1"/>
</dbReference>